<dbReference type="RefSeq" id="WP_323280726.1">
    <property type="nucleotide sequence ID" value="NZ_JAYGGQ010000018.1"/>
</dbReference>
<proteinExistence type="predicted"/>
<protein>
    <submittedName>
        <fullName evidence="1">Uncharacterized protein</fullName>
    </submittedName>
</protein>
<dbReference type="Proteomes" id="UP001304769">
    <property type="component" value="Unassembled WGS sequence"/>
</dbReference>
<evidence type="ECO:0000313" key="2">
    <source>
        <dbReference type="Proteomes" id="UP001304769"/>
    </source>
</evidence>
<evidence type="ECO:0000313" key="1">
    <source>
        <dbReference type="EMBL" id="MEA5456814.1"/>
    </source>
</evidence>
<sequence>MRFLLPFDDFEPPVLPSDLESYKRYRQDSLKLFEARRFSILDEIKRRCALD</sequence>
<dbReference type="EMBL" id="JAYGGQ010000018">
    <property type="protein sequence ID" value="MEA5456814.1"/>
    <property type="molecule type" value="Genomic_DNA"/>
</dbReference>
<organism evidence="1 2">
    <name type="scientific">Sinomonas terricola</name>
    <dbReference type="NCBI Taxonomy" id="3110330"/>
    <lineage>
        <taxon>Bacteria</taxon>
        <taxon>Bacillati</taxon>
        <taxon>Actinomycetota</taxon>
        <taxon>Actinomycetes</taxon>
        <taxon>Micrococcales</taxon>
        <taxon>Micrococcaceae</taxon>
        <taxon>Sinomonas</taxon>
    </lineage>
</organism>
<reference evidence="1 2" key="1">
    <citation type="submission" date="2023-12" db="EMBL/GenBank/DDBJ databases">
        <title>Sinomonas terricola sp. nov, isolated from litchi orchard soil in Guangdong, PR China.</title>
        <authorList>
            <person name="Jiaxin W."/>
            <person name="Yang Z."/>
            <person name="Honghui Z."/>
        </authorList>
    </citation>
    <scope>NUCLEOTIDE SEQUENCE [LARGE SCALE GENOMIC DNA]</scope>
    <source>
        <strain evidence="1 2">JGH33</strain>
    </source>
</reference>
<gene>
    <name evidence="1" type="ORF">SPF06_18990</name>
</gene>
<name>A0ABU5TAU4_9MICC</name>
<comment type="caution">
    <text evidence="1">The sequence shown here is derived from an EMBL/GenBank/DDBJ whole genome shotgun (WGS) entry which is preliminary data.</text>
</comment>
<keyword evidence="2" id="KW-1185">Reference proteome</keyword>
<accession>A0ABU5TAU4</accession>